<dbReference type="InterPro" id="IPR008775">
    <property type="entry name" value="Phytyl_CoA_dOase-like"/>
</dbReference>
<dbReference type="GO" id="GO:0048244">
    <property type="term" value="F:phytanoyl-CoA dioxygenase activity"/>
    <property type="evidence" value="ECO:0007669"/>
    <property type="project" value="TreeGrafter"/>
</dbReference>
<dbReference type="Proteomes" id="UP000712600">
    <property type="component" value="Unassembled WGS sequence"/>
</dbReference>
<dbReference type="EMBL" id="QGKX02001621">
    <property type="protein sequence ID" value="KAF3503581.1"/>
    <property type="molecule type" value="Genomic_DNA"/>
</dbReference>
<dbReference type="PANTHER" id="PTHR20883">
    <property type="entry name" value="PHYTANOYL-COA DIOXYGENASE DOMAIN CONTAINING 1"/>
    <property type="match status" value="1"/>
</dbReference>
<proteinExistence type="predicted"/>
<sequence>MEETCMVLSGDWFCSDVGTWDFVIEKNRMGRMVEIYEGIGCKELEGNVLREFKLDEERYRVSLSYWPPTSFELATGIRTPPVLITNHGAVKYFCEHQKVKGGMNLFAKFELKTDCVDTEVVDDSGMAFVSPEAARFVEKRDFGSASSKKGYVSSVASKNRVMNSDSGPGLGFVSEKAASLGGMRDFACGSSKKRNVTSPYKKRRVIDILDEDELVREVEKLEETIMSEGSKGGTSLGDDESGEVVPHQDNSYVYTDPPSCTGLWMALEDSTTLNGCLWAIPGSHKKGLVRRFVRGENGVTYDQPSPSYEQKDFVPIEMKAGSIIAIHGDLIHQSFENLSPKSRHAYSLHVVESDGCKWAQDNWIRRKTRLSLSIPLNYKPVAFIKFLLNNNKNMANLGPSCVICLSKYNLFLLGFCSSVFRL</sequence>
<organism evidence="2 3">
    <name type="scientific">Brassica cretica</name>
    <name type="common">Mustard</name>
    <dbReference type="NCBI Taxonomy" id="69181"/>
    <lineage>
        <taxon>Eukaryota</taxon>
        <taxon>Viridiplantae</taxon>
        <taxon>Streptophyta</taxon>
        <taxon>Embryophyta</taxon>
        <taxon>Tracheophyta</taxon>
        <taxon>Spermatophyta</taxon>
        <taxon>Magnoliopsida</taxon>
        <taxon>eudicotyledons</taxon>
        <taxon>Gunneridae</taxon>
        <taxon>Pentapetalae</taxon>
        <taxon>rosids</taxon>
        <taxon>malvids</taxon>
        <taxon>Brassicales</taxon>
        <taxon>Brassicaceae</taxon>
        <taxon>Brassiceae</taxon>
        <taxon>Brassica</taxon>
    </lineage>
</organism>
<comment type="caution">
    <text evidence="2">The sequence shown here is derived from an EMBL/GenBank/DDBJ whole genome shotgun (WGS) entry which is preliminary data.</text>
</comment>
<dbReference type="AlphaFoldDB" id="A0A8S9NNB4"/>
<evidence type="ECO:0008006" key="4">
    <source>
        <dbReference type="Google" id="ProtNLM"/>
    </source>
</evidence>
<comment type="cofactor">
    <cofactor evidence="1">
        <name>Fe cation</name>
        <dbReference type="ChEBI" id="CHEBI:24875"/>
    </cofactor>
</comment>
<protein>
    <recommendedName>
        <fullName evidence="4">Phytanoyl-CoA dioxygenase</fullName>
    </recommendedName>
</protein>
<dbReference type="PANTHER" id="PTHR20883:SF40">
    <property type="entry name" value="GENOME ASSEMBLY, CHROMOSOME: A09"/>
    <property type="match status" value="1"/>
</dbReference>
<dbReference type="Gene3D" id="2.60.120.620">
    <property type="entry name" value="q2cbj1_9rhob like domain"/>
    <property type="match status" value="1"/>
</dbReference>
<accession>A0A8S9NNB4</accession>
<evidence type="ECO:0000256" key="1">
    <source>
        <dbReference type="ARBA" id="ARBA00001962"/>
    </source>
</evidence>
<reference evidence="2" key="1">
    <citation type="submission" date="2019-12" db="EMBL/GenBank/DDBJ databases">
        <title>Genome sequencing and annotation of Brassica cretica.</title>
        <authorList>
            <person name="Studholme D.J."/>
            <person name="Sarris P."/>
        </authorList>
    </citation>
    <scope>NUCLEOTIDE SEQUENCE</scope>
    <source>
        <strain evidence="2">PFS-109/04</strain>
        <tissue evidence="2">Leaf</tissue>
    </source>
</reference>
<dbReference type="SUPFAM" id="SSF51197">
    <property type="entry name" value="Clavaminate synthase-like"/>
    <property type="match status" value="1"/>
</dbReference>
<dbReference type="Pfam" id="PF05721">
    <property type="entry name" value="PhyH"/>
    <property type="match status" value="1"/>
</dbReference>
<evidence type="ECO:0000313" key="3">
    <source>
        <dbReference type="Proteomes" id="UP000712600"/>
    </source>
</evidence>
<gene>
    <name evidence="2" type="ORF">F2Q69_00041844</name>
</gene>
<name>A0A8S9NNB4_BRACR</name>
<evidence type="ECO:0000313" key="2">
    <source>
        <dbReference type="EMBL" id="KAF3503581.1"/>
    </source>
</evidence>